<dbReference type="AlphaFoldDB" id="A0A090I6R0"/>
<organism evidence="1">
    <name type="scientific">Methanobacterium formicicum</name>
    <dbReference type="NCBI Taxonomy" id="2162"/>
    <lineage>
        <taxon>Archaea</taxon>
        <taxon>Methanobacteriati</taxon>
        <taxon>Methanobacteriota</taxon>
        <taxon>Methanomada group</taxon>
        <taxon>Methanobacteria</taxon>
        <taxon>Methanobacteriales</taxon>
        <taxon>Methanobacteriaceae</taxon>
        <taxon>Methanobacterium</taxon>
    </lineage>
</organism>
<sequence>MEINKKLKLYQEAVNKIEKIEDDIYRRNVTCTTYDSINELIECLTDIIPDEKIIVLIRINKSLKKDLDINQDFRNFKKDVLNLIREYLKEKLNTINELINLIEVDYPCAAELQSYSSFKLDLRSVSREIKEFMEYLETIPRIR</sequence>
<proteinExistence type="predicted"/>
<dbReference type="RefSeq" id="WP_048072063.1">
    <property type="nucleotide sequence ID" value="NZ_CALCVY010000076.1"/>
</dbReference>
<accession>A0A090I6R0</accession>
<name>A0A090I6R0_METFO</name>
<dbReference type="PATRIC" id="fig|2162.9.peg.417"/>
<evidence type="ECO:0000313" key="1">
    <source>
        <dbReference type="EMBL" id="CEA12762.1"/>
    </source>
</evidence>
<gene>
    <name evidence="1" type="ORF">DSM1535_0399</name>
</gene>
<protein>
    <submittedName>
        <fullName evidence="1">Uncharacterized protein</fullName>
    </submittedName>
</protein>
<dbReference type="KEGG" id="mfi:DSM1535_0399"/>
<dbReference type="EMBL" id="LN515531">
    <property type="protein sequence ID" value="CEA12762.1"/>
    <property type="molecule type" value="Genomic_DNA"/>
</dbReference>
<reference evidence="1" key="1">
    <citation type="submission" date="2014-08" db="EMBL/GenBank/DDBJ databases">
        <authorList>
            <person name="Wibberg D."/>
        </authorList>
    </citation>
    <scope>NUCLEOTIDE SEQUENCE</scope>
</reference>